<dbReference type="PROSITE" id="PS50878">
    <property type="entry name" value="RT_POL"/>
    <property type="match status" value="1"/>
</dbReference>
<feature type="region of interest" description="Disordered" evidence="1">
    <location>
        <begin position="88"/>
        <end position="109"/>
    </location>
</feature>
<dbReference type="InterPro" id="IPR005162">
    <property type="entry name" value="Retrotrans_gag_dom"/>
</dbReference>
<dbReference type="Pfam" id="PF00078">
    <property type="entry name" value="RVT_1"/>
    <property type="match status" value="1"/>
</dbReference>
<dbReference type="EMBL" id="OIVN01000591">
    <property type="protein sequence ID" value="SPC82652.1"/>
    <property type="molecule type" value="Genomic_DNA"/>
</dbReference>
<name>A0A2N9F683_FAGSY</name>
<dbReference type="Pfam" id="PF03732">
    <property type="entry name" value="Retrotrans_gag"/>
    <property type="match status" value="1"/>
</dbReference>
<sequence length="881" mass="100273">MEKTRQELKRPRKLPWPPKLTPLKGNDHRSPALRWSLFILHIELKKNGLELLSTALTPSVYRDLTHEYCGPVDQKYQREAPSAISHTIGETHTSGGGHIPGSENPFGDGKILVGGPQQMALIFEMIKGMQQTQAELVESLKQLREVSSNKEDHQNKNDNRNHEERESHNKNDAPFVTMSDVADLLKKGSAIEQISKFLDSMGPFAVHGELYLQEFSKSLVDRAYTWYTVLPAGSIRTWEDMVESFCSKYFHAEEKITLVNLHSTKQLIGEDLVKYIHRFCDVSLDCHVKYQEGELVEVCIDNMLPEFRAHLENLNITRFAPLLQKARKKAIFVKPQNSIKKVYEEPPPLPFTAEEMMAIFDKWVKDEVIKLPQITKQPTVEEKKDPKYCRYHRYVHHPTVDYRTLRWEVNCKIQDDTLQLSEEQQRVHKTPFLNYKKDKNKVVVTMVIHGNLGLGPEARNAATEALITIAAESGATCFTTEAHASRAFLETTNAITFTDEDMKGCPHIDWVSLGSNGALGGILLMWDKRVVEKVDEATGYFSLSCKFRNVSDQFEWIFTGVYSPNLDSERDNFLEDLVGLVSWWDAPWCIGGDFNLICFPSEKSSMAASSPAMQAFSDFISDFNLMDIPLEGGIYTWSNNREITSRPMLDGLEFSSITKEKAAWLERPFEEEELSEVELHDLGTFERSLNATLITLILKKVDVVEVKDFQPISLVGSAYKIMAKVLANRLSMVLEDIISTPQNAFVKGRQITDSMLITNECIDSQIKEGLPRVICKLDVEKVYANVNWNFLLYLLERCGFSMKWRTLIVRFSILINASPEGFFGSSRGIQQGDLLSPLLFAFAIEALSRMTMRAVECCFALEFQGWISQQSIDAHFSSIIH</sequence>
<reference evidence="3" key="1">
    <citation type="submission" date="2018-02" db="EMBL/GenBank/DDBJ databases">
        <authorList>
            <person name="Cohen D.B."/>
            <person name="Kent A.D."/>
        </authorList>
    </citation>
    <scope>NUCLEOTIDE SEQUENCE</scope>
</reference>
<dbReference type="PANTHER" id="PTHR46890">
    <property type="entry name" value="NON-LTR RETROLELEMENT REVERSE TRANSCRIPTASE-LIKE PROTEIN-RELATED"/>
    <property type="match status" value="1"/>
</dbReference>
<feature type="region of interest" description="Disordered" evidence="1">
    <location>
        <begin position="144"/>
        <end position="172"/>
    </location>
</feature>
<feature type="domain" description="Reverse transcriptase" evidence="2">
    <location>
        <begin position="678"/>
        <end position="881"/>
    </location>
</feature>
<evidence type="ECO:0000259" key="2">
    <source>
        <dbReference type="PROSITE" id="PS50878"/>
    </source>
</evidence>
<protein>
    <recommendedName>
        <fullName evidence="2">Reverse transcriptase domain-containing protein</fullName>
    </recommendedName>
</protein>
<gene>
    <name evidence="3" type="ORF">FSB_LOCUS10534</name>
</gene>
<dbReference type="SUPFAM" id="SSF56219">
    <property type="entry name" value="DNase I-like"/>
    <property type="match status" value="1"/>
</dbReference>
<evidence type="ECO:0000256" key="1">
    <source>
        <dbReference type="SAM" id="MobiDB-lite"/>
    </source>
</evidence>
<dbReference type="Gene3D" id="3.60.10.10">
    <property type="entry name" value="Endonuclease/exonuclease/phosphatase"/>
    <property type="match status" value="1"/>
</dbReference>
<organism evidence="3">
    <name type="scientific">Fagus sylvatica</name>
    <name type="common">Beechnut</name>
    <dbReference type="NCBI Taxonomy" id="28930"/>
    <lineage>
        <taxon>Eukaryota</taxon>
        <taxon>Viridiplantae</taxon>
        <taxon>Streptophyta</taxon>
        <taxon>Embryophyta</taxon>
        <taxon>Tracheophyta</taxon>
        <taxon>Spermatophyta</taxon>
        <taxon>Magnoliopsida</taxon>
        <taxon>eudicotyledons</taxon>
        <taxon>Gunneridae</taxon>
        <taxon>Pentapetalae</taxon>
        <taxon>rosids</taxon>
        <taxon>fabids</taxon>
        <taxon>Fagales</taxon>
        <taxon>Fagaceae</taxon>
        <taxon>Fagus</taxon>
    </lineage>
</organism>
<feature type="region of interest" description="Disordered" evidence="1">
    <location>
        <begin position="1"/>
        <end position="25"/>
    </location>
</feature>
<dbReference type="AlphaFoldDB" id="A0A2N9F683"/>
<dbReference type="PANTHER" id="PTHR46890:SF1">
    <property type="entry name" value="REVERSE TRANSCRIPTASE DOMAIN-CONTAINING PROTEIN"/>
    <property type="match status" value="1"/>
</dbReference>
<dbReference type="InterPro" id="IPR052343">
    <property type="entry name" value="Retrotransposon-Effector_Assoc"/>
</dbReference>
<accession>A0A2N9F683</accession>
<feature type="compositionally biased region" description="Basic and acidic residues" evidence="1">
    <location>
        <begin position="144"/>
        <end position="171"/>
    </location>
</feature>
<dbReference type="InterPro" id="IPR000477">
    <property type="entry name" value="RT_dom"/>
</dbReference>
<dbReference type="CDD" id="cd01650">
    <property type="entry name" value="RT_nLTR_like"/>
    <property type="match status" value="1"/>
</dbReference>
<proteinExistence type="predicted"/>
<evidence type="ECO:0000313" key="3">
    <source>
        <dbReference type="EMBL" id="SPC82652.1"/>
    </source>
</evidence>
<dbReference type="InterPro" id="IPR036691">
    <property type="entry name" value="Endo/exonu/phosph_ase_sf"/>
</dbReference>